<name>A0ABS8PEX5_9PSEU</name>
<accession>A0ABS8PEX5</accession>
<gene>
    <name evidence="2" type="ORF">LQ327_22030</name>
</gene>
<dbReference type="Proteomes" id="UP001199469">
    <property type="component" value="Unassembled WGS sequence"/>
</dbReference>
<dbReference type="InterPro" id="IPR011008">
    <property type="entry name" value="Dimeric_a/b-barrel"/>
</dbReference>
<feature type="domain" description="Stress-response A/B barrel" evidence="1">
    <location>
        <begin position="3"/>
        <end position="99"/>
    </location>
</feature>
<dbReference type="RefSeq" id="WP_230737912.1">
    <property type="nucleotide sequence ID" value="NZ_JAJNDB010000005.1"/>
</dbReference>
<dbReference type="Pfam" id="PF07876">
    <property type="entry name" value="Dabb"/>
    <property type="match status" value="1"/>
</dbReference>
<organism evidence="2 3">
    <name type="scientific">Actinomycetospora endophytica</name>
    <dbReference type="NCBI Taxonomy" id="2291215"/>
    <lineage>
        <taxon>Bacteria</taxon>
        <taxon>Bacillati</taxon>
        <taxon>Actinomycetota</taxon>
        <taxon>Actinomycetes</taxon>
        <taxon>Pseudonocardiales</taxon>
        <taxon>Pseudonocardiaceae</taxon>
        <taxon>Actinomycetospora</taxon>
    </lineage>
</organism>
<evidence type="ECO:0000259" key="1">
    <source>
        <dbReference type="PROSITE" id="PS51502"/>
    </source>
</evidence>
<evidence type="ECO:0000313" key="2">
    <source>
        <dbReference type="EMBL" id="MCD2196055.1"/>
    </source>
</evidence>
<comment type="caution">
    <text evidence="2">The sequence shown here is derived from an EMBL/GenBank/DDBJ whole genome shotgun (WGS) entry which is preliminary data.</text>
</comment>
<keyword evidence="3" id="KW-1185">Reference proteome</keyword>
<evidence type="ECO:0000313" key="3">
    <source>
        <dbReference type="Proteomes" id="UP001199469"/>
    </source>
</evidence>
<sequence length="101" mass="11218">MAVTHVVMFTWVDGTTPETVENLRSRLQDWIDRGEGLDGLTAWYAGTDLGLAAGNAEFAVSGTFVDQPAYERYRDHPEHRAIISEHIAPHIAVRSAVQFAH</sequence>
<dbReference type="SMART" id="SM00886">
    <property type="entry name" value="Dabb"/>
    <property type="match status" value="1"/>
</dbReference>
<dbReference type="EMBL" id="JAJNDB010000005">
    <property type="protein sequence ID" value="MCD2196055.1"/>
    <property type="molecule type" value="Genomic_DNA"/>
</dbReference>
<proteinExistence type="predicted"/>
<dbReference type="PROSITE" id="PS51502">
    <property type="entry name" value="S_R_A_B_BARREL"/>
    <property type="match status" value="1"/>
</dbReference>
<protein>
    <submittedName>
        <fullName evidence="2">Dabb family protein</fullName>
    </submittedName>
</protein>
<dbReference type="Gene3D" id="3.30.70.100">
    <property type="match status" value="1"/>
</dbReference>
<reference evidence="2 3" key="1">
    <citation type="submission" date="2021-11" db="EMBL/GenBank/DDBJ databases">
        <title>Draft genome sequence of Actinomycetospora sp. SF1 isolated from the rhizosphere soil.</title>
        <authorList>
            <person name="Duangmal K."/>
            <person name="Chantavorakit T."/>
        </authorList>
    </citation>
    <scope>NUCLEOTIDE SEQUENCE [LARGE SCALE GENOMIC DNA]</scope>
    <source>
        <strain evidence="2 3">TBRC 5722</strain>
    </source>
</reference>
<dbReference type="SUPFAM" id="SSF54909">
    <property type="entry name" value="Dimeric alpha+beta barrel"/>
    <property type="match status" value="1"/>
</dbReference>
<dbReference type="InterPro" id="IPR013097">
    <property type="entry name" value="Dabb"/>
</dbReference>